<dbReference type="GO" id="GO:0046872">
    <property type="term" value="F:metal ion binding"/>
    <property type="evidence" value="ECO:0007669"/>
    <property type="project" value="UniProtKB-KW"/>
</dbReference>
<protein>
    <submittedName>
        <fullName evidence="4">Putative phosphatase</fullName>
        <ecNumber evidence="4">3.1.3.-</ecNumber>
    </submittedName>
</protein>
<keyword evidence="3" id="KW-0460">Magnesium</keyword>
<evidence type="ECO:0000313" key="5">
    <source>
        <dbReference type="Proteomes" id="UP000379480"/>
    </source>
</evidence>
<dbReference type="PANTHER" id="PTHR43344:SF13">
    <property type="entry name" value="PHOSPHATASE RV3661-RELATED"/>
    <property type="match status" value="1"/>
</dbReference>
<dbReference type="SUPFAM" id="SSF56784">
    <property type="entry name" value="HAD-like"/>
    <property type="match status" value="1"/>
</dbReference>
<organism evidence="4 5">
    <name type="scientific">Pseudomonas fluorescens</name>
    <dbReference type="NCBI Taxonomy" id="294"/>
    <lineage>
        <taxon>Bacteria</taxon>
        <taxon>Pseudomonadati</taxon>
        <taxon>Pseudomonadota</taxon>
        <taxon>Gammaproteobacteria</taxon>
        <taxon>Pseudomonadales</taxon>
        <taxon>Pseudomonadaceae</taxon>
        <taxon>Pseudomonas</taxon>
    </lineage>
</organism>
<dbReference type="Proteomes" id="UP000379480">
    <property type="component" value="Unassembled WGS sequence"/>
</dbReference>
<dbReference type="InterPro" id="IPR023214">
    <property type="entry name" value="HAD_sf"/>
</dbReference>
<accession>A0A5E7AW12</accession>
<dbReference type="EMBL" id="CABVHY010000005">
    <property type="protein sequence ID" value="VVN82400.1"/>
    <property type="molecule type" value="Genomic_DNA"/>
</dbReference>
<reference evidence="4 5" key="1">
    <citation type="submission" date="2019-09" db="EMBL/GenBank/DDBJ databases">
        <authorList>
            <person name="Chandra G."/>
            <person name="Truman W A."/>
        </authorList>
    </citation>
    <scope>NUCLEOTIDE SEQUENCE [LARGE SCALE GENOMIC DNA]</scope>
    <source>
        <strain evidence="4">PS723</strain>
    </source>
</reference>
<dbReference type="Gene3D" id="3.40.50.1000">
    <property type="entry name" value="HAD superfamily/HAD-like"/>
    <property type="match status" value="1"/>
</dbReference>
<dbReference type="PANTHER" id="PTHR43344">
    <property type="entry name" value="PHOSPHOSERINE PHOSPHATASE"/>
    <property type="match status" value="1"/>
</dbReference>
<dbReference type="Gene3D" id="1.20.1440.100">
    <property type="entry name" value="SG protein - dephosphorylation function"/>
    <property type="match status" value="1"/>
</dbReference>
<keyword evidence="2 4" id="KW-0378">Hydrolase</keyword>
<dbReference type="RefSeq" id="WP_150802762.1">
    <property type="nucleotide sequence ID" value="NZ_CABVHY010000005.1"/>
</dbReference>
<proteinExistence type="predicted"/>
<dbReference type="EC" id="3.1.3.-" evidence="4"/>
<name>A0A5E7AW12_PSEFL</name>
<dbReference type="NCBIfam" id="TIGR01488">
    <property type="entry name" value="HAD-SF-IB"/>
    <property type="match status" value="1"/>
</dbReference>
<dbReference type="GO" id="GO:0016787">
    <property type="term" value="F:hydrolase activity"/>
    <property type="evidence" value="ECO:0007669"/>
    <property type="project" value="UniProtKB-KW"/>
</dbReference>
<evidence type="ECO:0000256" key="1">
    <source>
        <dbReference type="ARBA" id="ARBA00022723"/>
    </source>
</evidence>
<sequence>MTILAIFDMDDTLIDCDSSSLWLRYLVQRGVAAADMLVTEQAMMQAYYLGELSMAQYMDFTLQPLSGVAVSEVERWADDFVSSIIATRIYPAARRQIEWHRQQGNKLLIISATADFIVRRVAAMLGVSEVIAIELEQVAGNFTGATKGILSFREGKVERLQAWLQNHGNSLQGSYGYSDSVNDLPLLHAVQHACVVNPAPALKQVSDQHQWRQYDWQLAQDEHSVTGQTQGAACR</sequence>
<dbReference type="NCBIfam" id="TIGR01490">
    <property type="entry name" value="HAD-SF-IB-hyp1"/>
    <property type="match status" value="1"/>
</dbReference>
<dbReference type="InterPro" id="IPR006385">
    <property type="entry name" value="HAD_hydro_SerB1"/>
</dbReference>
<dbReference type="Pfam" id="PF12710">
    <property type="entry name" value="HAD"/>
    <property type="match status" value="1"/>
</dbReference>
<keyword evidence="1" id="KW-0479">Metal-binding</keyword>
<dbReference type="InterPro" id="IPR036412">
    <property type="entry name" value="HAD-like_sf"/>
</dbReference>
<dbReference type="CDD" id="cd02612">
    <property type="entry name" value="HAD_PGPPase"/>
    <property type="match status" value="1"/>
</dbReference>
<evidence type="ECO:0000256" key="3">
    <source>
        <dbReference type="ARBA" id="ARBA00022842"/>
    </source>
</evidence>
<evidence type="ECO:0000313" key="4">
    <source>
        <dbReference type="EMBL" id="VVN82400.1"/>
    </source>
</evidence>
<dbReference type="OrthoDB" id="9784466at2"/>
<dbReference type="AlphaFoldDB" id="A0A5E7AW12"/>
<evidence type="ECO:0000256" key="2">
    <source>
        <dbReference type="ARBA" id="ARBA00022801"/>
    </source>
</evidence>
<dbReference type="InterPro" id="IPR050582">
    <property type="entry name" value="HAD-like_SerB"/>
</dbReference>
<gene>
    <name evidence="4" type="ORF">PS723_01193</name>
</gene>